<evidence type="ECO:0000313" key="2">
    <source>
        <dbReference type="EMBL" id="KAK7690456.1"/>
    </source>
</evidence>
<evidence type="ECO:0000313" key="3">
    <source>
        <dbReference type="Proteomes" id="UP001385951"/>
    </source>
</evidence>
<protein>
    <recommendedName>
        <fullName evidence="1">F-box domain-containing protein</fullName>
    </recommendedName>
</protein>
<dbReference type="Proteomes" id="UP001385951">
    <property type="component" value="Unassembled WGS sequence"/>
</dbReference>
<accession>A0AAW0GAQ0</accession>
<dbReference type="PROSITE" id="PS50181">
    <property type="entry name" value="FBOX"/>
    <property type="match status" value="1"/>
</dbReference>
<organism evidence="2 3">
    <name type="scientific">Cerrena zonata</name>
    <dbReference type="NCBI Taxonomy" id="2478898"/>
    <lineage>
        <taxon>Eukaryota</taxon>
        <taxon>Fungi</taxon>
        <taxon>Dikarya</taxon>
        <taxon>Basidiomycota</taxon>
        <taxon>Agaricomycotina</taxon>
        <taxon>Agaricomycetes</taxon>
        <taxon>Polyporales</taxon>
        <taxon>Cerrenaceae</taxon>
        <taxon>Cerrena</taxon>
    </lineage>
</organism>
<proteinExistence type="predicted"/>
<feature type="domain" description="F-box" evidence="1">
    <location>
        <begin position="181"/>
        <end position="226"/>
    </location>
</feature>
<sequence>MDSEDEARLLRTKGGIPIQLLLSDMELRLYEDKERILVRKCLEDSTKKQVLSEDLFVLRLRRFFSTIKGFHQGKLDLSGRHNERYISVKQRFLKFYRDVQQLEHAAVPYHYPLRDEKNRVIIRNRQPVYIQDIAIDPPQLLEDFRKRWHIDERYNLSTLFRETADVWNYVFVKRREPKLQKLCLVDLPTELLLVIVENADKDDLRRLGVTCRVLNQVCFTLVFESYTLRLSYNDKVLTDPGYATMPPAQRQSLYASLTTDSTTRFHRDVQYLLSRNDILCRIHKLTLKNELFSLGHNPPSFYEPIDHAVKTLLRRTLNIRELVLHPWFITPSLFDGTSIVNLKRVVIQKSSSNIDRHLESEWAPCVSVQELSLTIGHITDLDSWGVIKHLPNLRSLSICGRDFWWSISRDATLPLRALHPHFAFSVNPWRTLEHFYLSAICSGEVARLVQWITLVQTSSPFPLRLTHLKISIGNGIFEEDLILLLDQLRQSGDLMQNIVLDGLHEAEPGLLDLIATTFPNLTSLTLLYRESPPQKRSRPANWPYPSWEYAQHLAQFRKLRFFGWNFRVSMESPTPYALHFFENGYPEFEGKRQEIPQDVHMFEDAEFTVARLMGVNCTSLEVVALLEGPDAYPSVYAKETENNRSTFVRMEWEQGREIVTKETSITNTARYTQFALH</sequence>
<dbReference type="InterPro" id="IPR036047">
    <property type="entry name" value="F-box-like_dom_sf"/>
</dbReference>
<dbReference type="EMBL" id="JASBNA010000006">
    <property type="protein sequence ID" value="KAK7690456.1"/>
    <property type="molecule type" value="Genomic_DNA"/>
</dbReference>
<evidence type="ECO:0000259" key="1">
    <source>
        <dbReference type="PROSITE" id="PS50181"/>
    </source>
</evidence>
<keyword evidence="3" id="KW-1185">Reference proteome</keyword>
<comment type="caution">
    <text evidence="2">The sequence shown here is derived from an EMBL/GenBank/DDBJ whole genome shotgun (WGS) entry which is preliminary data.</text>
</comment>
<gene>
    <name evidence="2" type="ORF">QCA50_005554</name>
</gene>
<reference evidence="2 3" key="1">
    <citation type="submission" date="2022-09" db="EMBL/GenBank/DDBJ databases">
        <authorList>
            <person name="Palmer J.M."/>
        </authorList>
    </citation>
    <scope>NUCLEOTIDE SEQUENCE [LARGE SCALE GENOMIC DNA]</scope>
    <source>
        <strain evidence="2 3">DSM 7382</strain>
    </source>
</reference>
<name>A0AAW0GAQ0_9APHY</name>
<dbReference type="AlphaFoldDB" id="A0AAW0GAQ0"/>
<dbReference type="Gene3D" id="3.80.10.10">
    <property type="entry name" value="Ribonuclease Inhibitor"/>
    <property type="match status" value="1"/>
</dbReference>
<dbReference type="SUPFAM" id="SSF81383">
    <property type="entry name" value="F-box domain"/>
    <property type="match status" value="1"/>
</dbReference>
<dbReference type="InterPro" id="IPR001810">
    <property type="entry name" value="F-box_dom"/>
</dbReference>
<dbReference type="InterPro" id="IPR032675">
    <property type="entry name" value="LRR_dom_sf"/>
</dbReference>